<dbReference type="OrthoDB" id="9814204at2"/>
<dbReference type="AlphaFoldDB" id="A0A0S2K9V9"/>
<dbReference type="EMBL" id="CP013189">
    <property type="protein sequence ID" value="ALO45082.1"/>
    <property type="molecule type" value="Genomic_DNA"/>
</dbReference>
<sequence>MKKILITAVVVVVIALASSNGITPAYLAAAPGVASGIGAKLLCSARYVSGFSEQQSLDDLVQYSPLLEYLNIEFDDNLRQVHASLFGMAPRTASYVEGIGCYSDFDGYPERASYQQTLPMPVFTSHWPHGSRVDTINHALQSQLDQMISSDNSQGLNTRALLIVKDGRIVAESYAQNVNPETPVLGWSMAKSLMAVMLGNLEYRGILDTGMQPVFREWSHDERSTITLQNLLTMTDGLDFSEQYNPGDDATAMLFTEPSSSDYAIRRPLRYEPGARFNYSSGTANLLSRVYFDHTGATLSDSLQDYRQHIATPMSFQHSVFETDAAGILVGSSYFYASARDWARLGQMMLNGGVLNGARIVNEEWVRRATTPNNSDNNRAYGYQWWLNRGNRSLRWPDLPADAYAAQGNREQSITVMPSRNMVVVRLGWTSGRYPINDRVAEMLSWFTEEPRGL</sequence>
<evidence type="ECO:0000259" key="1">
    <source>
        <dbReference type="Pfam" id="PF00144"/>
    </source>
</evidence>
<dbReference type="Gene3D" id="3.40.710.10">
    <property type="entry name" value="DD-peptidase/beta-lactamase superfamily"/>
    <property type="match status" value="1"/>
</dbReference>
<keyword evidence="3" id="KW-1185">Reference proteome</keyword>
<dbReference type="SUPFAM" id="SSF56601">
    <property type="entry name" value="beta-lactamase/transpeptidase-like"/>
    <property type="match status" value="1"/>
</dbReference>
<dbReference type="PATRIC" id="fig|1249552.3.peg.400"/>
<dbReference type="KEGG" id="pspi:PS2015_394"/>
<reference evidence="2 3" key="1">
    <citation type="submission" date="2015-11" db="EMBL/GenBank/DDBJ databases">
        <authorList>
            <person name="Zhang Y."/>
            <person name="Guo Z."/>
        </authorList>
    </citation>
    <scope>NUCLEOTIDE SEQUENCE [LARGE SCALE GENOMIC DNA]</scope>
    <source>
        <strain evidence="2 3">KCTC 32221</strain>
    </source>
</reference>
<dbReference type="PANTHER" id="PTHR43283">
    <property type="entry name" value="BETA-LACTAMASE-RELATED"/>
    <property type="match status" value="1"/>
</dbReference>
<dbReference type="PANTHER" id="PTHR43283:SF7">
    <property type="entry name" value="BETA-LACTAMASE-RELATED DOMAIN-CONTAINING PROTEIN"/>
    <property type="match status" value="1"/>
</dbReference>
<dbReference type="STRING" id="1249552.PS2015_394"/>
<accession>A0A0S2K9V9</accession>
<dbReference type="InterPro" id="IPR050789">
    <property type="entry name" value="Diverse_Enzym_Activities"/>
</dbReference>
<dbReference type="RefSeq" id="WP_058020588.1">
    <property type="nucleotide sequence ID" value="NZ_CP013189.1"/>
</dbReference>
<feature type="domain" description="Beta-lactamase-related" evidence="1">
    <location>
        <begin position="154"/>
        <end position="427"/>
    </location>
</feature>
<dbReference type="Pfam" id="PF00144">
    <property type="entry name" value="Beta-lactamase"/>
    <property type="match status" value="1"/>
</dbReference>
<dbReference type="InterPro" id="IPR012338">
    <property type="entry name" value="Beta-lactam/transpept-like"/>
</dbReference>
<dbReference type="Proteomes" id="UP000065641">
    <property type="component" value="Chromosome"/>
</dbReference>
<proteinExistence type="predicted"/>
<name>A0A0S2K9V9_9GAMM</name>
<protein>
    <submittedName>
        <fullName evidence="2">Beta-lactamase</fullName>
    </submittedName>
</protein>
<dbReference type="InterPro" id="IPR001466">
    <property type="entry name" value="Beta-lactam-related"/>
</dbReference>
<evidence type="ECO:0000313" key="2">
    <source>
        <dbReference type="EMBL" id="ALO45082.1"/>
    </source>
</evidence>
<organism evidence="2 3">
    <name type="scientific">Pseudohongiella spirulinae</name>
    <dbReference type="NCBI Taxonomy" id="1249552"/>
    <lineage>
        <taxon>Bacteria</taxon>
        <taxon>Pseudomonadati</taxon>
        <taxon>Pseudomonadota</taxon>
        <taxon>Gammaproteobacteria</taxon>
        <taxon>Pseudomonadales</taxon>
        <taxon>Pseudohongiellaceae</taxon>
        <taxon>Pseudohongiella</taxon>
    </lineage>
</organism>
<gene>
    <name evidence="2" type="ORF">PS2015_394</name>
</gene>
<evidence type="ECO:0000313" key="3">
    <source>
        <dbReference type="Proteomes" id="UP000065641"/>
    </source>
</evidence>